<organism evidence="2 3">
    <name type="scientific">Candidatus Campbellbacteria bacterium CG22_combo_CG10-13_8_21_14_all_36_13</name>
    <dbReference type="NCBI Taxonomy" id="1974529"/>
    <lineage>
        <taxon>Bacteria</taxon>
        <taxon>Candidatus Campbelliibacteriota</taxon>
    </lineage>
</organism>
<comment type="caution">
    <text evidence="2">The sequence shown here is derived from an EMBL/GenBank/DDBJ whole genome shotgun (WGS) entry which is preliminary data.</text>
</comment>
<reference evidence="2 3" key="1">
    <citation type="submission" date="2017-09" db="EMBL/GenBank/DDBJ databases">
        <title>Depth-based differentiation of microbial function through sediment-hosted aquifers and enrichment of novel symbionts in the deep terrestrial subsurface.</title>
        <authorList>
            <person name="Probst A.J."/>
            <person name="Ladd B."/>
            <person name="Jarett J.K."/>
            <person name="Geller-Mcgrath D.E."/>
            <person name="Sieber C.M."/>
            <person name="Emerson J.B."/>
            <person name="Anantharaman K."/>
            <person name="Thomas B.C."/>
            <person name="Malmstrom R."/>
            <person name="Stieglmeier M."/>
            <person name="Klingl A."/>
            <person name="Woyke T."/>
            <person name="Ryan C.M."/>
            <person name="Banfield J.F."/>
        </authorList>
    </citation>
    <scope>NUCLEOTIDE SEQUENCE [LARGE SCALE GENOMIC DNA]</scope>
    <source>
        <strain evidence="2">CG22_combo_CG10-13_8_21_14_all_36_13</strain>
    </source>
</reference>
<dbReference type="Pfam" id="PF13485">
    <property type="entry name" value="Peptidase_MA_2"/>
    <property type="match status" value="1"/>
</dbReference>
<sequence>MIFELRQKKNKFLEETYKKSMKELNGFYGINWVKNTPKVFILNSRDDINAVKNEKTEDWVVGWADYGNNIYVLDYTKMKTESSHKDGYSKDQYTALIKHELSHLFLRILTNGSYIPTWLDEGLAIYTSGQNNFKIEPEKFNQFLNFYSKHIEKDKTVYYESGFFVLMLVKRFGKQKLIKFLKSLKGVNNKKEFDNLFSSTYKFKLNYLEVNNIYTK</sequence>
<protein>
    <recommendedName>
        <fullName evidence="1">Peptidase MA-like domain-containing protein</fullName>
    </recommendedName>
</protein>
<accession>A0A2H0DXZ6</accession>
<dbReference type="AlphaFoldDB" id="A0A2H0DXZ6"/>
<feature type="domain" description="Peptidase MA-like" evidence="1">
    <location>
        <begin position="96"/>
        <end position="209"/>
    </location>
</feature>
<evidence type="ECO:0000313" key="2">
    <source>
        <dbReference type="EMBL" id="PIP87044.1"/>
    </source>
</evidence>
<name>A0A2H0DXZ6_9BACT</name>
<proteinExistence type="predicted"/>
<dbReference type="Proteomes" id="UP000231143">
    <property type="component" value="Unassembled WGS sequence"/>
</dbReference>
<evidence type="ECO:0000313" key="3">
    <source>
        <dbReference type="Proteomes" id="UP000231143"/>
    </source>
</evidence>
<dbReference type="InterPro" id="IPR039568">
    <property type="entry name" value="Peptidase_MA-like_dom"/>
</dbReference>
<evidence type="ECO:0000259" key="1">
    <source>
        <dbReference type="Pfam" id="PF13485"/>
    </source>
</evidence>
<dbReference type="EMBL" id="PCTT01000030">
    <property type="protein sequence ID" value="PIP87044.1"/>
    <property type="molecule type" value="Genomic_DNA"/>
</dbReference>
<gene>
    <name evidence="2" type="ORF">COW81_02320</name>
</gene>